<dbReference type="AlphaFoldDB" id="A0A7C1CW70"/>
<feature type="domain" description="FMN-binding" evidence="2">
    <location>
        <begin position="64"/>
        <end position="132"/>
    </location>
</feature>
<keyword evidence="1" id="KW-0472">Membrane</keyword>
<dbReference type="Proteomes" id="UP000886198">
    <property type="component" value="Unassembled WGS sequence"/>
</dbReference>
<evidence type="ECO:0000313" key="3">
    <source>
        <dbReference type="EMBL" id="HDP78518.1"/>
    </source>
</evidence>
<dbReference type="GO" id="GO:0010181">
    <property type="term" value="F:FMN binding"/>
    <property type="evidence" value="ECO:0007669"/>
    <property type="project" value="InterPro"/>
</dbReference>
<dbReference type="Pfam" id="PF04205">
    <property type="entry name" value="FMN_bind"/>
    <property type="match status" value="1"/>
</dbReference>
<name>A0A7C1CW70_9BACT</name>
<evidence type="ECO:0000259" key="2">
    <source>
        <dbReference type="SMART" id="SM00900"/>
    </source>
</evidence>
<dbReference type="InterPro" id="IPR007329">
    <property type="entry name" value="FMN-bd"/>
</dbReference>
<protein>
    <submittedName>
        <fullName evidence="3">FMN-binding protein</fullName>
    </submittedName>
</protein>
<evidence type="ECO:0000256" key="1">
    <source>
        <dbReference type="SAM" id="Phobius"/>
    </source>
</evidence>
<dbReference type="SMART" id="SM00900">
    <property type="entry name" value="FMN_bind"/>
    <property type="match status" value="1"/>
</dbReference>
<accession>A0A7C1CW70</accession>
<organism evidence="3">
    <name type="scientific">Mesotoga infera</name>
    <dbReference type="NCBI Taxonomy" id="1236046"/>
    <lineage>
        <taxon>Bacteria</taxon>
        <taxon>Thermotogati</taxon>
        <taxon>Thermotogota</taxon>
        <taxon>Thermotogae</taxon>
        <taxon>Kosmotogales</taxon>
        <taxon>Kosmotogaceae</taxon>
        <taxon>Mesotoga</taxon>
    </lineage>
</organism>
<dbReference type="Gene3D" id="3.90.1010.20">
    <property type="match status" value="1"/>
</dbReference>
<feature type="transmembrane region" description="Helical" evidence="1">
    <location>
        <begin position="6"/>
        <end position="29"/>
    </location>
</feature>
<proteinExistence type="predicted"/>
<dbReference type="GO" id="GO:0016020">
    <property type="term" value="C:membrane"/>
    <property type="evidence" value="ECO:0007669"/>
    <property type="project" value="InterPro"/>
</dbReference>
<reference evidence="3" key="1">
    <citation type="journal article" date="2020" name="mSystems">
        <title>Genome- and Community-Level Interaction Insights into Carbon Utilization and Element Cycling Functions of Hydrothermarchaeota in Hydrothermal Sediment.</title>
        <authorList>
            <person name="Zhou Z."/>
            <person name="Liu Y."/>
            <person name="Xu W."/>
            <person name="Pan J."/>
            <person name="Luo Z.H."/>
            <person name="Li M."/>
        </authorList>
    </citation>
    <scope>NUCLEOTIDE SEQUENCE [LARGE SCALE GENOMIC DNA]</scope>
    <source>
        <strain evidence="3">SpSt-1179</strain>
    </source>
</reference>
<keyword evidence="1" id="KW-0812">Transmembrane</keyword>
<gene>
    <name evidence="3" type="ORF">ENN47_10125</name>
</gene>
<keyword evidence="1" id="KW-1133">Transmembrane helix</keyword>
<dbReference type="EMBL" id="DSBT01000314">
    <property type="protein sequence ID" value="HDP78518.1"/>
    <property type="molecule type" value="Genomic_DNA"/>
</dbReference>
<comment type="caution">
    <text evidence="3">The sequence shown here is derived from an EMBL/GenBank/DDBJ whole genome shotgun (WGS) entry which is preliminary data.</text>
</comment>
<sequence length="133" mass="14341">MRRSILIKVLVAIGIAVAVLLIIMFVFVVPKLEAELKELDTLEFAPLNLADLDDGFYEGSFGAGIVSATVRVAVSGHEIKSIEIVKHNHGRGKPAEEITLSVIENQSVEVDVVSGATYSSKVILKAIENALNR</sequence>